<evidence type="ECO:0000256" key="1">
    <source>
        <dbReference type="SAM" id="MobiDB-lite"/>
    </source>
</evidence>
<proteinExistence type="predicted"/>
<feature type="compositionally biased region" description="Polar residues" evidence="1">
    <location>
        <begin position="183"/>
        <end position="199"/>
    </location>
</feature>
<reference evidence="2 3" key="1">
    <citation type="journal article" date="2016" name="PLoS Pathog.">
        <title>Biosynthesis of antibiotic leucinostatins in bio-control fungus Purpureocillium lilacinum and their inhibition on phytophthora revealed by genome mining.</title>
        <authorList>
            <person name="Wang G."/>
            <person name="Liu Z."/>
            <person name="Lin R."/>
            <person name="Li E."/>
            <person name="Mao Z."/>
            <person name="Ling J."/>
            <person name="Yang Y."/>
            <person name="Yin W.B."/>
            <person name="Xie B."/>
        </authorList>
    </citation>
    <scope>NUCLEOTIDE SEQUENCE [LARGE SCALE GENOMIC DNA]</scope>
    <source>
        <strain evidence="2">170</strain>
    </source>
</reference>
<sequence length="400" mass="45188">MFHKNWTHGNVRDQGSRDMTVVTGGDDINPRPRKLSKKADSFLATLGNTFPAALVPDDLAEAFKHNANERLRLAKQQGIKLEEIYIGEDCLPSWRTLYWDPTDKSLHSAIQERLLHLQLAQDLGDLLQRELRIKSNQKLRQAYELGVKTEDISVGKSLLPEWNIRDTVDPEDLTLSESDETLRGSTSGEDTQETQQHALATTPEPVETTVSQPSDPEDPAWFKDVAPKHMYDSDGEENEDNEYDDIYMNNHVSAQPFYDENGHSNIVHDVEIVGGSGQVVNVDLEVYLAVDDEEFDDLPEVELAINKNAFEKEFGDQGAVDVYVPDMKMFCLDRFEEGEEHVRDADQEENENVILPEGPLQNVEPDNGDDMESGDEQLDSMEVYEFGSGSSDSEMYSEEE</sequence>
<comment type="caution">
    <text evidence="2">The sequence shown here is derived from an EMBL/GenBank/DDBJ whole genome shotgun (WGS) entry which is preliminary data.</text>
</comment>
<organism evidence="2 3">
    <name type="scientific">Pochonia chlamydosporia 170</name>
    <dbReference type="NCBI Taxonomy" id="1380566"/>
    <lineage>
        <taxon>Eukaryota</taxon>
        <taxon>Fungi</taxon>
        <taxon>Dikarya</taxon>
        <taxon>Ascomycota</taxon>
        <taxon>Pezizomycotina</taxon>
        <taxon>Sordariomycetes</taxon>
        <taxon>Hypocreomycetidae</taxon>
        <taxon>Hypocreales</taxon>
        <taxon>Clavicipitaceae</taxon>
        <taxon>Pochonia</taxon>
    </lineage>
</organism>
<dbReference type="GeneID" id="28850706"/>
<name>A0A179FL45_METCM</name>
<dbReference type="KEGG" id="pchm:VFPPC_07925"/>
<feature type="compositionally biased region" description="Acidic residues" evidence="1">
    <location>
        <begin position="169"/>
        <end position="179"/>
    </location>
</feature>
<accession>A0A179FL45</accession>
<feature type="compositionally biased region" description="Acidic residues" evidence="1">
    <location>
        <begin position="366"/>
        <end position="379"/>
    </location>
</feature>
<evidence type="ECO:0000313" key="2">
    <source>
        <dbReference type="EMBL" id="OAQ66356.1"/>
    </source>
</evidence>
<gene>
    <name evidence="2" type="ORF">VFPPC_07925</name>
</gene>
<feature type="region of interest" description="Disordered" evidence="1">
    <location>
        <begin position="1"/>
        <end position="30"/>
    </location>
</feature>
<dbReference type="RefSeq" id="XP_018143443.1">
    <property type="nucleotide sequence ID" value="XM_018286712.1"/>
</dbReference>
<dbReference type="Proteomes" id="UP000078397">
    <property type="component" value="Unassembled WGS sequence"/>
</dbReference>
<feature type="region of interest" description="Disordered" evidence="1">
    <location>
        <begin position="169"/>
        <end position="222"/>
    </location>
</feature>
<evidence type="ECO:0000313" key="3">
    <source>
        <dbReference type="Proteomes" id="UP000078397"/>
    </source>
</evidence>
<dbReference type="EMBL" id="LSBJ02000004">
    <property type="protein sequence ID" value="OAQ66356.1"/>
    <property type="molecule type" value="Genomic_DNA"/>
</dbReference>
<dbReference type="AlphaFoldDB" id="A0A179FL45"/>
<feature type="region of interest" description="Disordered" evidence="1">
    <location>
        <begin position="340"/>
        <end position="400"/>
    </location>
</feature>
<keyword evidence="3" id="KW-1185">Reference proteome</keyword>
<dbReference type="OrthoDB" id="4939762at2759"/>
<protein>
    <submittedName>
        <fullName evidence="2">Uncharacterized protein</fullName>
    </submittedName>
</protein>